<comment type="caution">
    <text evidence="2">The sequence shown here is derived from an EMBL/GenBank/DDBJ whole genome shotgun (WGS) entry which is preliminary data.</text>
</comment>
<feature type="domain" description="Lipocalin-like" evidence="1">
    <location>
        <begin position="11"/>
        <end position="136"/>
    </location>
</feature>
<sequence length="137" mass="15237">MSGKTDREDLVGTWRLLDWKSFKDGEFYKYPMGEGSKGQLVYTSAGRMSGFLMRADFGDEAPGIDTPAAKCLSYAGDFRIEGDEVIHDVDLATIPEWIGSPLVRTIGWDGDRLLLTTGPDMARNGHAYSNALLWERL</sequence>
<dbReference type="EMBL" id="BSNF01000008">
    <property type="protein sequence ID" value="GLQ07315.1"/>
    <property type="molecule type" value="Genomic_DNA"/>
</dbReference>
<dbReference type="Proteomes" id="UP001161409">
    <property type="component" value="Unassembled WGS sequence"/>
</dbReference>
<evidence type="ECO:0000313" key="3">
    <source>
        <dbReference type="Proteomes" id="UP001161409"/>
    </source>
</evidence>
<gene>
    <name evidence="2" type="ORF">GCM10007924_25360</name>
</gene>
<name>A0ABQ5U809_9PROT</name>
<accession>A0ABQ5U809</accession>
<protein>
    <recommendedName>
        <fullName evidence="1">Lipocalin-like domain-containing protein</fullName>
    </recommendedName>
</protein>
<reference evidence="2" key="2">
    <citation type="submission" date="2023-01" db="EMBL/GenBank/DDBJ databases">
        <title>Draft genome sequence of Sneathiella chinensis strain NBRC 103408.</title>
        <authorList>
            <person name="Sun Q."/>
            <person name="Mori K."/>
        </authorList>
    </citation>
    <scope>NUCLEOTIDE SEQUENCE</scope>
    <source>
        <strain evidence="2">NBRC 103408</strain>
    </source>
</reference>
<reference evidence="2" key="1">
    <citation type="journal article" date="2014" name="Int. J. Syst. Evol. Microbiol.">
        <title>Complete genome of a new Firmicutes species belonging to the dominant human colonic microbiota ('Ruminococcus bicirculans') reveals two chromosomes and a selective capacity to utilize plant glucans.</title>
        <authorList>
            <consortium name="NISC Comparative Sequencing Program"/>
            <person name="Wegmann U."/>
            <person name="Louis P."/>
            <person name="Goesmann A."/>
            <person name="Henrissat B."/>
            <person name="Duncan S.H."/>
            <person name="Flint H.J."/>
        </authorList>
    </citation>
    <scope>NUCLEOTIDE SEQUENCE</scope>
    <source>
        <strain evidence="2">NBRC 103408</strain>
    </source>
</reference>
<proteinExistence type="predicted"/>
<dbReference type="InterPro" id="IPR024311">
    <property type="entry name" value="Lipocalin-like"/>
</dbReference>
<dbReference type="RefSeq" id="WP_169561395.1">
    <property type="nucleotide sequence ID" value="NZ_BSNF01000008.1"/>
</dbReference>
<organism evidence="2 3">
    <name type="scientific">Sneathiella chinensis</name>
    <dbReference type="NCBI Taxonomy" id="349750"/>
    <lineage>
        <taxon>Bacteria</taxon>
        <taxon>Pseudomonadati</taxon>
        <taxon>Pseudomonadota</taxon>
        <taxon>Alphaproteobacteria</taxon>
        <taxon>Sneathiellales</taxon>
        <taxon>Sneathiellaceae</taxon>
        <taxon>Sneathiella</taxon>
    </lineage>
</organism>
<keyword evidence="3" id="KW-1185">Reference proteome</keyword>
<dbReference type="Pfam" id="PF13924">
    <property type="entry name" value="Lipocalin_5"/>
    <property type="match status" value="1"/>
</dbReference>
<evidence type="ECO:0000313" key="2">
    <source>
        <dbReference type="EMBL" id="GLQ07315.1"/>
    </source>
</evidence>
<evidence type="ECO:0000259" key="1">
    <source>
        <dbReference type="Pfam" id="PF13924"/>
    </source>
</evidence>